<accession>A0A3N4PRD3</accession>
<comment type="caution">
    <text evidence="9">The sequence shown here is derived from an EMBL/GenBank/DDBJ whole genome shotgun (WGS) entry which is preliminary data.</text>
</comment>
<keyword evidence="2" id="KW-1003">Cell membrane</keyword>
<dbReference type="Pfam" id="PF12704">
    <property type="entry name" value="MacB_PCD"/>
    <property type="match status" value="1"/>
</dbReference>
<keyword evidence="10" id="KW-1185">Reference proteome</keyword>
<organism evidence="9 10">
    <name type="scientific">Chitinophaga lutea</name>
    <dbReference type="NCBI Taxonomy" id="2488634"/>
    <lineage>
        <taxon>Bacteria</taxon>
        <taxon>Pseudomonadati</taxon>
        <taxon>Bacteroidota</taxon>
        <taxon>Chitinophagia</taxon>
        <taxon>Chitinophagales</taxon>
        <taxon>Chitinophagaceae</taxon>
        <taxon>Chitinophaga</taxon>
    </lineage>
</organism>
<keyword evidence="3 6" id="KW-0812">Transmembrane</keyword>
<evidence type="ECO:0000313" key="10">
    <source>
        <dbReference type="Proteomes" id="UP000278351"/>
    </source>
</evidence>
<sequence>MFRSYLKTAWRNLWKNKTFSTINILGLAIGMAACIVILLFVFFERGFDGMHSKNIYRLCEVQKYEGMVAPQNVALSMYPMGNTLKEEFPEIKNFVRVRGQGEVDLNYEGKRLFTEKLLIVDSTFLQVFDFKTVDGQRESMLMKPNTIVLTEALAEKLFGDADPMGKTVMRYIGDTTALMVTGIIKNAPENSHLQFEALVPFSTIYHPRMSQNWGGNWLTTYLVLADHVNVAAMEKKFPDYLKRHMAAGDSWRFYELFLQPLKEVHAGSSNITHDYLNAKKFDKRYTYIFFIIAVIILAIACINFMNLSTARSAERAREVGVRKAVGARRFQLGWQFISESILLTLMAMVFAVLIVKLVLPWVGDFSDRALKLPLFGNPFILPGLIAATLLVGVLAGLYPAVYLASFEPVKVLKGSPKVGRNKGTLRNVLVVVQFSAAVFLIIATIFALKQLRFMQTRDRGFTGEQVVLIRLDNETNGKYEAMKQELSGNSLVGGITASQQRLGNNIHQSGVAFHSGDGPKRELTSSTVVVDKDYLRVYKIPVLLGSNFSPDAGANAKEYVINETLAKELLKDSKKGAGYESLIGKMFGFGGMDSTGRIVGVSKDFNFNTLHHKIETLAMFNQKDWGYGEMSIRINGGKAKETIAFVESVWNKHVTGHPFKYTFLDEHFAAIYKADQQVSVVVGVLTGLAIIISCLGLFGLASFAAERRIKEIGIRKVLGASVQNIVMMLSRDFVKLVIVANLIAWPLAWFGVRRWLEDFAYRIDVSAWVFIIAGVVAVVIALFTVSFQAIRAGRMNPVQTLKAD</sequence>
<evidence type="ECO:0000256" key="2">
    <source>
        <dbReference type="ARBA" id="ARBA00022475"/>
    </source>
</evidence>
<dbReference type="PROSITE" id="PS51257">
    <property type="entry name" value="PROKAR_LIPOPROTEIN"/>
    <property type="match status" value="1"/>
</dbReference>
<evidence type="ECO:0000259" key="7">
    <source>
        <dbReference type="Pfam" id="PF02687"/>
    </source>
</evidence>
<feature type="domain" description="ABC3 transporter permease C-terminal" evidence="7">
    <location>
        <begin position="684"/>
        <end position="797"/>
    </location>
</feature>
<feature type="transmembrane region" description="Helical" evidence="6">
    <location>
        <begin position="680"/>
        <end position="705"/>
    </location>
</feature>
<protein>
    <submittedName>
        <fullName evidence="9">ABC transporter permease</fullName>
    </submittedName>
</protein>
<dbReference type="GO" id="GO:0005886">
    <property type="term" value="C:plasma membrane"/>
    <property type="evidence" value="ECO:0007669"/>
    <property type="project" value="UniProtKB-SubCell"/>
</dbReference>
<dbReference type="GO" id="GO:0022857">
    <property type="term" value="F:transmembrane transporter activity"/>
    <property type="evidence" value="ECO:0007669"/>
    <property type="project" value="TreeGrafter"/>
</dbReference>
<gene>
    <name evidence="9" type="ORF">EGT74_20125</name>
</gene>
<comment type="subcellular location">
    <subcellularLocation>
        <location evidence="1">Cell membrane</location>
        <topology evidence="1">Multi-pass membrane protein</topology>
    </subcellularLocation>
</comment>
<dbReference type="PANTHER" id="PTHR30572">
    <property type="entry name" value="MEMBRANE COMPONENT OF TRANSPORTER-RELATED"/>
    <property type="match status" value="1"/>
</dbReference>
<dbReference type="InterPro" id="IPR003838">
    <property type="entry name" value="ABC3_permease_C"/>
</dbReference>
<feature type="transmembrane region" description="Helical" evidence="6">
    <location>
        <begin position="285"/>
        <end position="307"/>
    </location>
</feature>
<keyword evidence="5 6" id="KW-0472">Membrane</keyword>
<feature type="domain" description="ABC3 transporter permease C-terminal" evidence="7">
    <location>
        <begin position="290"/>
        <end position="408"/>
    </location>
</feature>
<evidence type="ECO:0000259" key="8">
    <source>
        <dbReference type="Pfam" id="PF12704"/>
    </source>
</evidence>
<feature type="transmembrane region" description="Helical" evidence="6">
    <location>
        <begin position="425"/>
        <end position="448"/>
    </location>
</feature>
<evidence type="ECO:0000256" key="5">
    <source>
        <dbReference type="ARBA" id="ARBA00023136"/>
    </source>
</evidence>
<feature type="transmembrane region" description="Helical" evidence="6">
    <location>
        <begin position="733"/>
        <end position="752"/>
    </location>
</feature>
<feature type="domain" description="MacB-like periplasmic core" evidence="8">
    <location>
        <begin position="20"/>
        <end position="237"/>
    </location>
</feature>
<proteinExistence type="predicted"/>
<feature type="transmembrane region" description="Helical" evidence="6">
    <location>
        <begin position="336"/>
        <end position="359"/>
    </location>
</feature>
<dbReference type="OrthoDB" id="1451596at2"/>
<reference evidence="9 10" key="1">
    <citation type="submission" date="2018-11" db="EMBL/GenBank/DDBJ databases">
        <title>Chitinophaga lutea sp.nov., isolate from arsenic contaminated soil.</title>
        <authorList>
            <person name="Zong Y."/>
        </authorList>
    </citation>
    <scope>NUCLEOTIDE SEQUENCE [LARGE SCALE GENOMIC DNA]</scope>
    <source>
        <strain evidence="9 10">ZY74</strain>
    </source>
</reference>
<keyword evidence="4 6" id="KW-1133">Transmembrane helix</keyword>
<dbReference type="InterPro" id="IPR050250">
    <property type="entry name" value="Macrolide_Exporter_MacB"/>
</dbReference>
<dbReference type="EMBL" id="RPDH01000002">
    <property type="protein sequence ID" value="RPE09309.1"/>
    <property type="molecule type" value="Genomic_DNA"/>
</dbReference>
<name>A0A3N4PRD3_9BACT</name>
<dbReference type="RefSeq" id="WP_123848306.1">
    <property type="nucleotide sequence ID" value="NZ_RPDH01000002.1"/>
</dbReference>
<dbReference type="Pfam" id="PF02687">
    <property type="entry name" value="FtsX"/>
    <property type="match status" value="2"/>
</dbReference>
<evidence type="ECO:0000256" key="3">
    <source>
        <dbReference type="ARBA" id="ARBA00022692"/>
    </source>
</evidence>
<evidence type="ECO:0000256" key="6">
    <source>
        <dbReference type="SAM" id="Phobius"/>
    </source>
</evidence>
<feature type="transmembrane region" description="Helical" evidence="6">
    <location>
        <begin position="767"/>
        <end position="787"/>
    </location>
</feature>
<evidence type="ECO:0000313" key="9">
    <source>
        <dbReference type="EMBL" id="RPE09309.1"/>
    </source>
</evidence>
<feature type="transmembrane region" description="Helical" evidence="6">
    <location>
        <begin position="21"/>
        <end position="43"/>
    </location>
</feature>
<evidence type="ECO:0000256" key="1">
    <source>
        <dbReference type="ARBA" id="ARBA00004651"/>
    </source>
</evidence>
<dbReference type="InterPro" id="IPR025857">
    <property type="entry name" value="MacB_PCD"/>
</dbReference>
<evidence type="ECO:0000256" key="4">
    <source>
        <dbReference type="ARBA" id="ARBA00022989"/>
    </source>
</evidence>
<feature type="transmembrane region" description="Helical" evidence="6">
    <location>
        <begin position="379"/>
        <end position="404"/>
    </location>
</feature>
<dbReference type="AlphaFoldDB" id="A0A3N4PRD3"/>
<dbReference type="PANTHER" id="PTHR30572:SF18">
    <property type="entry name" value="ABC-TYPE MACROLIDE FAMILY EXPORT SYSTEM PERMEASE COMPONENT 2"/>
    <property type="match status" value="1"/>
</dbReference>
<dbReference type="Proteomes" id="UP000278351">
    <property type="component" value="Unassembled WGS sequence"/>
</dbReference>